<keyword evidence="3" id="KW-1185">Reference proteome</keyword>
<dbReference type="AlphaFoldDB" id="G7IWK8"/>
<proteinExistence type="predicted"/>
<reference evidence="1 3" key="1">
    <citation type="journal article" date="2011" name="Nature">
        <title>The Medicago genome provides insight into the evolution of rhizobial symbioses.</title>
        <authorList>
            <person name="Young N.D."/>
            <person name="Debelle F."/>
            <person name="Oldroyd G.E."/>
            <person name="Geurts R."/>
            <person name="Cannon S.B."/>
            <person name="Udvardi M.K."/>
            <person name="Benedito V.A."/>
            <person name="Mayer K.F."/>
            <person name="Gouzy J."/>
            <person name="Schoof H."/>
            <person name="Van de Peer Y."/>
            <person name="Proost S."/>
            <person name="Cook D.R."/>
            <person name="Meyers B.C."/>
            <person name="Spannagl M."/>
            <person name="Cheung F."/>
            <person name="De Mita S."/>
            <person name="Krishnakumar V."/>
            <person name="Gundlach H."/>
            <person name="Zhou S."/>
            <person name="Mudge J."/>
            <person name="Bharti A.K."/>
            <person name="Murray J.D."/>
            <person name="Naoumkina M.A."/>
            <person name="Rosen B."/>
            <person name="Silverstein K.A."/>
            <person name="Tang H."/>
            <person name="Rombauts S."/>
            <person name="Zhao P.X."/>
            <person name="Zhou P."/>
            <person name="Barbe V."/>
            <person name="Bardou P."/>
            <person name="Bechner M."/>
            <person name="Bellec A."/>
            <person name="Berger A."/>
            <person name="Berges H."/>
            <person name="Bidwell S."/>
            <person name="Bisseling T."/>
            <person name="Choisne N."/>
            <person name="Couloux A."/>
            <person name="Denny R."/>
            <person name="Deshpande S."/>
            <person name="Dai X."/>
            <person name="Doyle J.J."/>
            <person name="Dudez A.M."/>
            <person name="Farmer A.D."/>
            <person name="Fouteau S."/>
            <person name="Franken C."/>
            <person name="Gibelin C."/>
            <person name="Gish J."/>
            <person name="Goldstein S."/>
            <person name="Gonzalez A.J."/>
            <person name="Green P.J."/>
            <person name="Hallab A."/>
            <person name="Hartog M."/>
            <person name="Hua A."/>
            <person name="Humphray S.J."/>
            <person name="Jeong D.H."/>
            <person name="Jing Y."/>
            <person name="Jocker A."/>
            <person name="Kenton S.M."/>
            <person name="Kim D.J."/>
            <person name="Klee K."/>
            <person name="Lai H."/>
            <person name="Lang C."/>
            <person name="Lin S."/>
            <person name="Macmil S.L."/>
            <person name="Magdelenat G."/>
            <person name="Matthews L."/>
            <person name="McCorrison J."/>
            <person name="Monaghan E.L."/>
            <person name="Mun J.H."/>
            <person name="Najar F.Z."/>
            <person name="Nicholson C."/>
            <person name="Noirot C."/>
            <person name="O'Bleness M."/>
            <person name="Paule C.R."/>
            <person name="Poulain J."/>
            <person name="Prion F."/>
            <person name="Qin B."/>
            <person name="Qu C."/>
            <person name="Retzel E.F."/>
            <person name="Riddle C."/>
            <person name="Sallet E."/>
            <person name="Samain S."/>
            <person name="Samson N."/>
            <person name="Sanders I."/>
            <person name="Saurat O."/>
            <person name="Scarpelli C."/>
            <person name="Schiex T."/>
            <person name="Segurens B."/>
            <person name="Severin A.J."/>
            <person name="Sherrier D.J."/>
            <person name="Shi R."/>
            <person name="Sims S."/>
            <person name="Singer S.R."/>
            <person name="Sinharoy S."/>
            <person name="Sterck L."/>
            <person name="Viollet A."/>
            <person name="Wang B.B."/>
            <person name="Wang K."/>
            <person name="Wang M."/>
            <person name="Wang X."/>
            <person name="Warfsmann J."/>
            <person name="Weissenbach J."/>
            <person name="White D.D."/>
            <person name="White J.D."/>
            <person name="Wiley G.B."/>
            <person name="Wincker P."/>
            <person name="Xing Y."/>
            <person name="Yang L."/>
            <person name="Yao Z."/>
            <person name="Ying F."/>
            <person name="Zhai J."/>
            <person name="Zhou L."/>
            <person name="Zuber A."/>
            <person name="Denarie J."/>
            <person name="Dixon R.A."/>
            <person name="May G.D."/>
            <person name="Schwartz D.C."/>
            <person name="Rogers J."/>
            <person name="Quetier F."/>
            <person name="Town C.D."/>
            <person name="Roe B.A."/>
        </authorList>
    </citation>
    <scope>NUCLEOTIDE SEQUENCE [LARGE SCALE GENOMIC DNA]</scope>
    <source>
        <strain evidence="1">A17</strain>
        <strain evidence="2 3">cv. Jemalong A17</strain>
    </source>
</reference>
<evidence type="ECO:0000313" key="1">
    <source>
        <dbReference type="EMBL" id="AES69367.1"/>
    </source>
</evidence>
<protein>
    <submittedName>
        <fullName evidence="1">BPS1-like protein</fullName>
    </submittedName>
</protein>
<reference evidence="2" key="3">
    <citation type="submission" date="2015-04" db="UniProtKB">
        <authorList>
            <consortium name="EnsemblPlants"/>
        </authorList>
    </citation>
    <scope>IDENTIFICATION</scope>
    <source>
        <strain evidence="2">cv. Jemalong A17</strain>
    </source>
</reference>
<name>G7IWK8_MEDTR</name>
<dbReference type="HOGENOM" id="CLU_886802_0_0_1"/>
<dbReference type="PANTHER" id="PTHR31509">
    <property type="entry name" value="BPS1-LIKE PROTEIN"/>
    <property type="match status" value="1"/>
</dbReference>
<reference evidence="1 3" key="2">
    <citation type="journal article" date="2014" name="BMC Genomics">
        <title>An improved genome release (version Mt4.0) for the model legume Medicago truncatula.</title>
        <authorList>
            <person name="Tang H."/>
            <person name="Krishnakumar V."/>
            <person name="Bidwell S."/>
            <person name="Rosen B."/>
            <person name="Chan A."/>
            <person name="Zhou S."/>
            <person name="Gentzbittel L."/>
            <person name="Childs K.L."/>
            <person name="Yandell M."/>
            <person name="Gundlach H."/>
            <person name="Mayer K.F."/>
            <person name="Schwartz D.C."/>
            <person name="Town C.D."/>
        </authorList>
    </citation>
    <scope>GENOME REANNOTATION</scope>
    <source>
        <strain evidence="2 3">cv. Jemalong A17</strain>
    </source>
</reference>
<dbReference type="EnsemblPlants" id="AES69367">
    <property type="protein sequence ID" value="AES69367"/>
    <property type="gene ID" value="MTR_3g028060"/>
</dbReference>
<organism evidence="1 3">
    <name type="scientific">Medicago truncatula</name>
    <name type="common">Barrel medic</name>
    <name type="synonym">Medicago tribuloides</name>
    <dbReference type="NCBI Taxonomy" id="3880"/>
    <lineage>
        <taxon>Eukaryota</taxon>
        <taxon>Viridiplantae</taxon>
        <taxon>Streptophyta</taxon>
        <taxon>Embryophyta</taxon>
        <taxon>Tracheophyta</taxon>
        <taxon>Spermatophyta</taxon>
        <taxon>Magnoliopsida</taxon>
        <taxon>eudicotyledons</taxon>
        <taxon>Gunneridae</taxon>
        <taxon>Pentapetalae</taxon>
        <taxon>rosids</taxon>
        <taxon>fabids</taxon>
        <taxon>Fabales</taxon>
        <taxon>Fabaceae</taxon>
        <taxon>Papilionoideae</taxon>
        <taxon>50 kb inversion clade</taxon>
        <taxon>NPAAA clade</taxon>
        <taxon>Hologalegina</taxon>
        <taxon>IRL clade</taxon>
        <taxon>Trifolieae</taxon>
        <taxon>Medicago</taxon>
    </lineage>
</organism>
<dbReference type="PaxDb" id="3880-AES69367"/>
<dbReference type="EMBL" id="CM001219">
    <property type="protein sequence ID" value="AES69367.1"/>
    <property type="molecule type" value="Genomic_DNA"/>
</dbReference>
<accession>G7IWK8</accession>
<sequence length="309" mass="35047">MVVDKFAKLLFKKKNHHKCYPQPNEELPSSSLHDFHSHVSKHIDQLALELKPESEILSLSWFQGCFGLLPLINKVFAKLVIDIDYPMTKWNVDSIEVYLNYTMSLLELLNSISSSLSHLGHSRLSLAHGLTLVEKKKSLSLARNHLKAIQPAGCFSTNFGKSFHTQDDKAKIVSGKELIVREIVKEMKSTGFWVCGVLLSYFYGDAKPYMELRKIVGGFENSIVSTLDLKISEKLVKKMPCFSEIKEMNKFVARLVAGDEVKDDATKELQRNLCGVGKILDDISAKVDHLFDDVMNQRTELVDGFRLRK</sequence>
<dbReference type="OrthoDB" id="985898at2759"/>
<evidence type="ECO:0000313" key="3">
    <source>
        <dbReference type="Proteomes" id="UP000002051"/>
    </source>
</evidence>
<dbReference type="OMA" id="WIQQCFE"/>
<dbReference type="STRING" id="3880.G7IWK8"/>
<dbReference type="KEGG" id="mtr:11445558"/>
<gene>
    <name evidence="2" type="primary">11445558</name>
    <name evidence="1" type="ordered locus">MTR_3g028060</name>
</gene>
<dbReference type="Proteomes" id="UP000002051">
    <property type="component" value="Chromosome 3"/>
</dbReference>
<dbReference type="eggNOG" id="ENOG502RHI1">
    <property type="taxonomic scope" value="Eukaryota"/>
</dbReference>
<evidence type="ECO:0000313" key="2">
    <source>
        <dbReference type="EnsemblPlants" id="AES69367"/>
    </source>
</evidence>